<reference evidence="3" key="2">
    <citation type="submission" date="2020-05" db="UniProtKB">
        <authorList>
            <consortium name="EnsemblMetazoa"/>
        </authorList>
    </citation>
    <scope>IDENTIFICATION</scope>
</reference>
<evidence type="ECO:0000313" key="3">
    <source>
        <dbReference type="EnsemblMetazoa" id="ASIC015828-PA"/>
    </source>
</evidence>
<dbReference type="AlphaFoldDB" id="A0A084WC15"/>
<name>A0A084WC15_ANOSI</name>
<feature type="region of interest" description="Disordered" evidence="1">
    <location>
        <begin position="1"/>
        <end position="32"/>
    </location>
</feature>
<dbReference type="EMBL" id="KE525333">
    <property type="protein sequence ID" value="KFB47759.1"/>
    <property type="molecule type" value="Genomic_DNA"/>
</dbReference>
<dbReference type="EMBL" id="ATLV01022540">
    <property type="status" value="NOT_ANNOTATED_CDS"/>
    <property type="molecule type" value="Genomic_DNA"/>
</dbReference>
<keyword evidence="4" id="KW-1185">Reference proteome</keyword>
<dbReference type="VEuPathDB" id="VectorBase:ASIC015828"/>
<accession>A0A084WC15</accession>
<evidence type="ECO:0000313" key="4">
    <source>
        <dbReference type="Proteomes" id="UP000030765"/>
    </source>
</evidence>
<reference evidence="2 4" key="1">
    <citation type="journal article" date="2014" name="BMC Genomics">
        <title>Genome sequence of Anopheles sinensis provides insight into genetics basis of mosquito competence for malaria parasites.</title>
        <authorList>
            <person name="Zhou D."/>
            <person name="Zhang D."/>
            <person name="Ding G."/>
            <person name="Shi L."/>
            <person name="Hou Q."/>
            <person name="Ye Y."/>
            <person name="Xu Y."/>
            <person name="Zhou H."/>
            <person name="Xiong C."/>
            <person name="Li S."/>
            <person name="Yu J."/>
            <person name="Hong S."/>
            <person name="Yu X."/>
            <person name="Zou P."/>
            <person name="Chen C."/>
            <person name="Chang X."/>
            <person name="Wang W."/>
            <person name="Lv Y."/>
            <person name="Sun Y."/>
            <person name="Ma L."/>
            <person name="Shen B."/>
            <person name="Zhu C."/>
        </authorList>
    </citation>
    <scope>NUCLEOTIDE SEQUENCE [LARGE SCALE GENOMIC DNA]</scope>
</reference>
<evidence type="ECO:0000256" key="1">
    <source>
        <dbReference type="SAM" id="MobiDB-lite"/>
    </source>
</evidence>
<protein>
    <submittedName>
        <fullName evidence="2 3">Uncharacterized protein</fullName>
    </submittedName>
</protein>
<dbReference type="EnsemblMetazoa" id="ASIC015828-RA">
    <property type="protein sequence ID" value="ASIC015828-PA"/>
    <property type="gene ID" value="ASIC015828"/>
</dbReference>
<dbReference type="Proteomes" id="UP000030765">
    <property type="component" value="Unassembled WGS sequence"/>
</dbReference>
<proteinExistence type="predicted"/>
<evidence type="ECO:0000313" key="2">
    <source>
        <dbReference type="EMBL" id="KFB47759.1"/>
    </source>
</evidence>
<organism evidence="2">
    <name type="scientific">Anopheles sinensis</name>
    <name type="common">Mosquito</name>
    <dbReference type="NCBI Taxonomy" id="74873"/>
    <lineage>
        <taxon>Eukaryota</taxon>
        <taxon>Metazoa</taxon>
        <taxon>Ecdysozoa</taxon>
        <taxon>Arthropoda</taxon>
        <taxon>Hexapoda</taxon>
        <taxon>Insecta</taxon>
        <taxon>Pterygota</taxon>
        <taxon>Neoptera</taxon>
        <taxon>Endopterygota</taxon>
        <taxon>Diptera</taxon>
        <taxon>Nematocera</taxon>
        <taxon>Culicoidea</taxon>
        <taxon>Culicidae</taxon>
        <taxon>Anophelinae</taxon>
        <taxon>Anopheles</taxon>
    </lineage>
</organism>
<sequence>MEWKPKATRSTGTTKDLLGRDGTAGTDQRTVEPSSHKLIKGFPCTEAFLCRSVLL</sequence>
<gene>
    <name evidence="2" type="ORF">ZHAS_00015828</name>
</gene>